<dbReference type="PROSITE" id="PS51294">
    <property type="entry name" value="HTH_MYB"/>
    <property type="match status" value="1"/>
</dbReference>
<protein>
    <submittedName>
        <fullName evidence="6">Uncharacterized protein</fullName>
    </submittedName>
</protein>
<feature type="region of interest" description="Disordered" evidence="3">
    <location>
        <begin position="272"/>
        <end position="302"/>
    </location>
</feature>
<keyword evidence="7" id="KW-1185">Reference proteome</keyword>
<feature type="region of interest" description="Disordered" evidence="3">
    <location>
        <begin position="454"/>
        <end position="475"/>
    </location>
</feature>
<dbReference type="Gene3D" id="1.10.246.220">
    <property type="match status" value="1"/>
</dbReference>
<comment type="subcellular location">
    <subcellularLocation>
        <location evidence="1">Nucleus</location>
    </subcellularLocation>
</comment>
<reference evidence="6" key="1">
    <citation type="submission" date="2022-08" db="EMBL/GenBank/DDBJ databases">
        <authorList>
            <person name="Gutierrez-Valencia J."/>
        </authorList>
    </citation>
    <scope>NUCLEOTIDE SEQUENCE</scope>
</reference>
<evidence type="ECO:0000256" key="2">
    <source>
        <dbReference type="ARBA" id="ARBA00023242"/>
    </source>
</evidence>
<dbReference type="AlphaFoldDB" id="A0AAV0PJ57"/>
<comment type="caution">
    <text evidence="6">The sequence shown here is derived from an EMBL/GenBank/DDBJ whole genome shotgun (WGS) entry which is preliminary data.</text>
</comment>
<dbReference type="InterPro" id="IPR017930">
    <property type="entry name" value="Myb_dom"/>
</dbReference>
<dbReference type="InterPro" id="IPR001005">
    <property type="entry name" value="SANT/Myb"/>
</dbReference>
<feature type="domain" description="Myb-like" evidence="4">
    <location>
        <begin position="485"/>
        <end position="532"/>
    </location>
</feature>
<gene>
    <name evidence="6" type="ORF">LITE_LOCUS38648</name>
</gene>
<evidence type="ECO:0000259" key="5">
    <source>
        <dbReference type="PROSITE" id="PS51294"/>
    </source>
</evidence>
<evidence type="ECO:0000259" key="4">
    <source>
        <dbReference type="PROSITE" id="PS50090"/>
    </source>
</evidence>
<dbReference type="PANTHER" id="PTHR47122">
    <property type="entry name" value="MYB-LIKE DNA-BINDING DOMAIN CONTAINING PROTEIN, EXPRESSED"/>
    <property type="match status" value="1"/>
</dbReference>
<dbReference type="SUPFAM" id="SSF46689">
    <property type="entry name" value="Homeodomain-like"/>
    <property type="match status" value="1"/>
</dbReference>
<dbReference type="CDD" id="cd11660">
    <property type="entry name" value="SANT_TRF"/>
    <property type="match status" value="1"/>
</dbReference>
<proteinExistence type="predicted"/>
<dbReference type="PANTHER" id="PTHR47122:SF4">
    <property type="entry name" value="TRF-LIKE 3"/>
    <property type="match status" value="1"/>
</dbReference>
<feature type="domain" description="HTH myb-type" evidence="5">
    <location>
        <begin position="479"/>
        <end position="536"/>
    </location>
</feature>
<accession>A0AAV0PJ57</accession>
<name>A0AAV0PJ57_9ROSI</name>
<feature type="compositionally biased region" description="Polar residues" evidence="3">
    <location>
        <begin position="328"/>
        <end position="342"/>
    </location>
</feature>
<evidence type="ECO:0000256" key="3">
    <source>
        <dbReference type="SAM" id="MobiDB-lite"/>
    </source>
</evidence>
<organism evidence="6 7">
    <name type="scientific">Linum tenue</name>
    <dbReference type="NCBI Taxonomy" id="586396"/>
    <lineage>
        <taxon>Eukaryota</taxon>
        <taxon>Viridiplantae</taxon>
        <taxon>Streptophyta</taxon>
        <taxon>Embryophyta</taxon>
        <taxon>Tracheophyta</taxon>
        <taxon>Spermatophyta</taxon>
        <taxon>Magnoliopsida</taxon>
        <taxon>eudicotyledons</taxon>
        <taxon>Gunneridae</taxon>
        <taxon>Pentapetalae</taxon>
        <taxon>rosids</taxon>
        <taxon>fabids</taxon>
        <taxon>Malpighiales</taxon>
        <taxon>Linaceae</taxon>
        <taxon>Linum</taxon>
    </lineage>
</organism>
<dbReference type="Proteomes" id="UP001154282">
    <property type="component" value="Unassembled WGS sequence"/>
</dbReference>
<keyword evidence="2" id="KW-0539">Nucleus</keyword>
<dbReference type="SMART" id="SM00717">
    <property type="entry name" value="SANT"/>
    <property type="match status" value="1"/>
</dbReference>
<dbReference type="InterPro" id="IPR009057">
    <property type="entry name" value="Homeodomain-like_sf"/>
</dbReference>
<evidence type="ECO:0000313" key="6">
    <source>
        <dbReference type="EMBL" id="CAI0470659.1"/>
    </source>
</evidence>
<dbReference type="PROSITE" id="PS50090">
    <property type="entry name" value="MYB_LIKE"/>
    <property type="match status" value="1"/>
</dbReference>
<dbReference type="Pfam" id="PF00249">
    <property type="entry name" value="Myb_DNA-binding"/>
    <property type="match status" value="1"/>
</dbReference>
<dbReference type="GO" id="GO:0005634">
    <property type="term" value="C:nucleus"/>
    <property type="evidence" value="ECO:0007669"/>
    <property type="project" value="UniProtKB-SubCell"/>
</dbReference>
<dbReference type="EMBL" id="CAMGYJ010000009">
    <property type="protein sequence ID" value="CAI0470659.1"/>
    <property type="molecule type" value="Genomic_DNA"/>
</dbReference>
<feature type="region of interest" description="Disordered" evidence="3">
    <location>
        <begin position="327"/>
        <end position="348"/>
    </location>
</feature>
<feature type="compositionally biased region" description="Basic and acidic residues" evidence="3">
    <location>
        <begin position="272"/>
        <end position="298"/>
    </location>
</feature>
<sequence>METEVGVEGNGGRMLLEDGEVEKMCSPSAPSQQIPNPIVYKLVRVEGDGRLVPATDDEVMDVAELFLDDNIDTDFIDTEQSLGCISGDEIHQLESLGGFLQADKLDVVPEIMNAQLQEPFSELAPDFCESLMTECGSAGDCPDALVKLSEDGPSSPVASSIPDFSKIKGEICLDNLSIRELHDTFKATFGRETSVKDKQWLKRRIAMGLTNSCDVASASSFTIRDNKLVDNNVSCQNVGAVIRSDQPHEASSGEDRQLQIIQSSEHIDQPVFCDKRWRDSGTSENPRETYDNTEERAAKRVRKPTKRYIEELSETESKEAIGRLLAVSPSSRPGQPSPNSHTRLARNESLGSRTVVIRSDSLGGCEIQIPCVCRVRRSRPRKNFSTLLRFNGLDVITTVVKKTFEVDDAPPDDENANIVTKAESTPEQSQPLLVDVPYKENQLTVVGTAVGVEPKHGDSSGDSDDNIATVPTPKGGFRRKHHRAWTLSEVIKLVEGVSKFGAGRWSEIKRLSFASYSYRTSVDLKDKWRNLLKASFAPPDKGVGPRKNAATTPIPPTILLRVRELAEMQSLVRPGSKVVGSVPGDNVLERQPGYL</sequence>
<evidence type="ECO:0000313" key="7">
    <source>
        <dbReference type="Proteomes" id="UP001154282"/>
    </source>
</evidence>
<evidence type="ECO:0000256" key="1">
    <source>
        <dbReference type="ARBA" id="ARBA00004123"/>
    </source>
</evidence>